<reference evidence="1 2" key="1">
    <citation type="journal article" date="2015" name="Nature">
        <title>rRNA introns, odd ribosomes, and small enigmatic genomes across a large radiation of phyla.</title>
        <authorList>
            <person name="Brown C.T."/>
            <person name="Hug L.A."/>
            <person name="Thomas B.C."/>
            <person name="Sharon I."/>
            <person name="Castelle C.J."/>
            <person name="Singh A."/>
            <person name="Wilkins M.J."/>
            <person name="Williams K.H."/>
            <person name="Banfield J.F."/>
        </authorList>
    </citation>
    <scope>NUCLEOTIDE SEQUENCE [LARGE SCALE GENOMIC DNA]</scope>
</reference>
<protein>
    <submittedName>
        <fullName evidence="1">Uncharacterized protein</fullName>
    </submittedName>
</protein>
<accession>A0A0G0ZBV2</accession>
<organism evidence="1 2">
    <name type="scientific">Candidatus Giovannonibacteria bacterium GW2011_GWF2_42_19</name>
    <dbReference type="NCBI Taxonomy" id="1618659"/>
    <lineage>
        <taxon>Bacteria</taxon>
        <taxon>Candidatus Giovannoniibacteriota</taxon>
    </lineage>
</organism>
<evidence type="ECO:0000313" key="2">
    <source>
        <dbReference type="Proteomes" id="UP000034036"/>
    </source>
</evidence>
<comment type="caution">
    <text evidence="1">The sequence shown here is derived from an EMBL/GenBank/DDBJ whole genome shotgun (WGS) entry which is preliminary data.</text>
</comment>
<gene>
    <name evidence="1" type="ORF">UV11_C0033G0007</name>
</gene>
<evidence type="ECO:0000313" key="1">
    <source>
        <dbReference type="EMBL" id="KKS46167.1"/>
    </source>
</evidence>
<dbReference type="EMBL" id="LCDF01000033">
    <property type="protein sequence ID" value="KKS46167.1"/>
    <property type="molecule type" value="Genomic_DNA"/>
</dbReference>
<sequence length="367" mass="42389">MIGQDEASARQVRCSINFESFLKISTGDDSRWNQELFDNLWVKEIRNACIANWMGGPAYLDDQKWFESRILRFRELSEDLWKNLLKVYIFRSDPSLTPRALEFAIQILKNDERDLPIISKYVSADANLYHYWRVPSMDEFIRISLKQIEPGDPMHKSQYWESQWRMAENAMTMIVQARDITWLEYIKKLARLHREGQISRSKTSMPDPPWKAAATERAFLSKAMEMLQNAEKEQTTETFGTFLAKEAQLTFPPKVLILYEHRDGKIIVSVNIKPHPHSEYADLKKVLDSCRVIWNDDGFLPLVISLNTGAPFGSTEGVSFSEDGGDFKTAFSATPTAGKNRVRLRFEHWKPNGEVCKVGSATLYIYV</sequence>
<dbReference type="AlphaFoldDB" id="A0A0G0ZBV2"/>
<proteinExistence type="predicted"/>
<dbReference type="Proteomes" id="UP000034036">
    <property type="component" value="Unassembled WGS sequence"/>
</dbReference>
<name>A0A0G0ZBV2_9BACT</name>